<keyword evidence="3 9" id="KW-0349">Heme</keyword>
<dbReference type="SUPFAM" id="SSF46626">
    <property type="entry name" value="Cytochrome c"/>
    <property type="match status" value="1"/>
</dbReference>
<dbReference type="InterPro" id="IPR008457">
    <property type="entry name" value="Cu-R_CopD_dom"/>
</dbReference>
<dbReference type="Gene3D" id="1.10.760.10">
    <property type="entry name" value="Cytochrome c-like domain"/>
    <property type="match status" value="1"/>
</dbReference>
<evidence type="ECO:0000313" key="12">
    <source>
        <dbReference type="Proteomes" id="UP000320393"/>
    </source>
</evidence>
<accession>A0A537LK22</accession>
<evidence type="ECO:0000256" key="5">
    <source>
        <dbReference type="ARBA" id="ARBA00022723"/>
    </source>
</evidence>
<dbReference type="PROSITE" id="PS51007">
    <property type="entry name" value="CYTC"/>
    <property type="match status" value="1"/>
</dbReference>
<dbReference type="InterPro" id="IPR032694">
    <property type="entry name" value="CopC/D"/>
</dbReference>
<evidence type="ECO:0000259" key="10">
    <source>
        <dbReference type="PROSITE" id="PS51007"/>
    </source>
</evidence>
<name>A0A537LK22_9BACT</name>
<comment type="caution">
    <text evidence="11">The sequence shown here is derived from an EMBL/GenBank/DDBJ whole genome shotgun (WGS) entry which is preliminary data.</text>
</comment>
<organism evidence="11 12">
    <name type="scientific">Candidatus Segetimicrobium genomatis</name>
    <dbReference type="NCBI Taxonomy" id="2569760"/>
    <lineage>
        <taxon>Bacteria</taxon>
        <taxon>Bacillati</taxon>
        <taxon>Candidatus Sysuimicrobiota</taxon>
        <taxon>Candidatus Sysuimicrobiia</taxon>
        <taxon>Candidatus Sysuimicrobiales</taxon>
        <taxon>Candidatus Segetimicrobiaceae</taxon>
        <taxon>Candidatus Segetimicrobium</taxon>
    </lineage>
</organism>
<evidence type="ECO:0000256" key="3">
    <source>
        <dbReference type="ARBA" id="ARBA00022617"/>
    </source>
</evidence>
<evidence type="ECO:0000256" key="8">
    <source>
        <dbReference type="ARBA" id="ARBA00023136"/>
    </source>
</evidence>
<keyword evidence="2" id="KW-1003">Cell membrane</keyword>
<dbReference type="InterPro" id="IPR036909">
    <property type="entry name" value="Cyt_c-like_dom_sf"/>
</dbReference>
<keyword evidence="4" id="KW-0812">Transmembrane</keyword>
<evidence type="ECO:0000313" key="11">
    <source>
        <dbReference type="EMBL" id="TMJ08355.1"/>
    </source>
</evidence>
<evidence type="ECO:0000256" key="7">
    <source>
        <dbReference type="ARBA" id="ARBA00023004"/>
    </source>
</evidence>
<feature type="domain" description="Cytochrome c" evidence="10">
    <location>
        <begin position="195"/>
        <end position="291"/>
    </location>
</feature>
<dbReference type="GO" id="GO:0020037">
    <property type="term" value="F:heme binding"/>
    <property type="evidence" value="ECO:0007669"/>
    <property type="project" value="InterPro"/>
</dbReference>
<proteinExistence type="predicted"/>
<evidence type="ECO:0000256" key="9">
    <source>
        <dbReference type="PROSITE-ProRule" id="PRU00433"/>
    </source>
</evidence>
<keyword evidence="6" id="KW-1133">Transmembrane helix</keyword>
<dbReference type="GO" id="GO:0046872">
    <property type="term" value="F:metal ion binding"/>
    <property type="evidence" value="ECO:0007669"/>
    <property type="project" value="UniProtKB-KW"/>
</dbReference>
<dbReference type="EMBL" id="VBAM01000405">
    <property type="protein sequence ID" value="TMJ08355.1"/>
    <property type="molecule type" value="Genomic_DNA"/>
</dbReference>
<dbReference type="GO" id="GO:0005886">
    <property type="term" value="C:plasma membrane"/>
    <property type="evidence" value="ECO:0007669"/>
    <property type="project" value="UniProtKB-SubCell"/>
</dbReference>
<dbReference type="PANTHER" id="PTHR34820:SF4">
    <property type="entry name" value="INNER MEMBRANE PROTEIN YEBZ"/>
    <property type="match status" value="1"/>
</dbReference>
<keyword evidence="5 9" id="KW-0479">Metal-binding</keyword>
<evidence type="ECO:0000256" key="1">
    <source>
        <dbReference type="ARBA" id="ARBA00004651"/>
    </source>
</evidence>
<dbReference type="Proteomes" id="UP000320393">
    <property type="component" value="Unassembled WGS sequence"/>
</dbReference>
<dbReference type="AlphaFoldDB" id="A0A537LK22"/>
<comment type="subcellular location">
    <subcellularLocation>
        <location evidence="1">Cell membrane</location>
        <topology evidence="1">Multi-pass membrane protein</topology>
    </subcellularLocation>
</comment>
<keyword evidence="8" id="KW-0472">Membrane</keyword>
<evidence type="ECO:0000256" key="4">
    <source>
        <dbReference type="ARBA" id="ARBA00022692"/>
    </source>
</evidence>
<evidence type="ECO:0000256" key="2">
    <source>
        <dbReference type="ARBA" id="ARBA00022475"/>
    </source>
</evidence>
<dbReference type="Pfam" id="PF05425">
    <property type="entry name" value="CopD"/>
    <property type="match status" value="1"/>
</dbReference>
<keyword evidence="7 9" id="KW-0408">Iron</keyword>
<reference evidence="11 12" key="1">
    <citation type="journal article" date="2019" name="Nat. Microbiol.">
        <title>Mediterranean grassland soil C-N compound turnover is dependent on rainfall and depth, and is mediated by genomically divergent microorganisms.</title>
        <authorList>
            <person name="Diamond S."/>
            <person name="Andeer P.F."/>
            <person name="Li Z."/>
            <person name="Crits-Christoph A."/>
            <person name="Burstein D."/>
            <person name="Anantharaman K."/>
            <person name="Lane K.R."/>
            <person name="Thomas B.C."/>
            <person name="Pan C."/>
            <person name="Northen T.R."/>
            <person name="Banfield J.F."/>
        </authorList>
    </citation>
    <scope>NUCLEOTIDE SEQUENCE [LARGE SCALE GENOMIC DNA]</scope>
    <source>
        <strain evidence="11">NP_5</strain>
    </source>
</reference>
<dbReference type="GO" id="GO:0009055">
    <property type="term" value="F:electron transfer activity"/>
    <property type="evidence" value="ECO:0007669"/>
    <property type="project" value="InterPro"/>
</dbReference>
<sequence>MGLGFVVLAERRDWPLELLAPVARRFSRLASSCLAVIVASGIYNAWLQLHGFAPLWTTVYGRILAAKLLAVVGLVALGATNRYVIVPRLAPGCPVRGIGVRLFRLATLAVGGRSKRPLASVPSRLSTYVRREAWLAILVLGLTAALGESTPGRHAMRMRHLTPAGGRIGPYRVTMAELHESGGVPTGWIFAPPPGDAARGRALFVRLECFSCHAVRGEGFPPPSGRGPDLTGMADHHPAGYFAESIMNPNAVIVEGPGYTGPDGLSVMPGYNETLTITRLADLVAYLGTLHEQGNAR</sequence>
<dbReference type="PANTHER" id="PTHR34820">
    <property type="entry name" value="INNER MEMBRANE PROTEIN YEBZ"/>
    <property type="match status" value="1"/>
</dbReference>
<evidence type="ECO:0000256" key="6">
    <source>
        <dbReference type="ARBA" id="ARBA00022989"/>
    </source>
</evidence>
<protein>
    <submittedName>
        <fullName evidence="11">C-type cytochrome</fullName>
    </submittedName>
</protein>
<gene>
    <name evidence="11" type="ORF">E6H02_10085</name>
</gene>
<dbReference type="Pfam" id="PF00034">
    <property type="entry name" value="Cytochrom_C"/>
    <property type="match status" value="1"/>
</dbReference>
<dbReference type="InterPro" id="IPR009056">
    <property type="entry name" value="Cyt_c-like_dom"/>
</dbReference>
<dbReference type="GO" id="GO:0006825">
    <property type="term" value="P:copper ion transport"/>
    <property type="evidence" value="ECO:0007669"/>
    <property type="project" value="InterPro"/>
</dbReference>